<dbReference type="EMBL" id="CZAP01000005">
    <property type="protein sequence ID" value="CUP35663.1"/>
    <property type="molecule type" value="Genomic_DNA"/>
</dbReference>
<evidence type="ECO:0000313" key="8">
    <source>
        <dbReference type="EMBL" id="MDC2235045.1"/>
    </source>
</evidence>
<dbReference type="Proteomes" id="UP000500882">
    <property type="component" value="Chromosome"/>
</dbReference>
<evidence type="ECO:0000313" key="7">
    <source>
        <dbReference type="EMBL" id="MCE9235578.1"/>
    </source>
</evidence>
<feature type="transmembrane region" description="Helical" evidence="1">
    <location>
        <begin position="85"/>
        <end position="112"/>
    </location>
</feature>
<reference evidence="16 17" key="3">
    <citation type="journal article" date="2019" name="Nat. Med.">
        <title>A library of human gut bacterial isolates paired with longitudinal multiomics data enables mechanistic microbiome research.</title>
        <authorList>
            <person name="Poyet M."/>
            <person name="Groussin M."/>
            <person name="Gibbons S.M."/>
            <person name="Avila-Pacheco J."/>
            <person name="Jiang X."/>
            <person name="Kearney S.M."/>
            <person name="Perrotta A.R."/>
            <person name="Berdy B."/>
            <person name="Zhao S."/>
            <person name="Lieberman T.D."/>
            <person name="Swanson P.K."/>
            <person name="Smith M."/>
            <person name="Roesemann S."/>
            <person name="Alexander J.E."/>
            <person name="Rich S.A."/>
            <person name="Livny J."/>
            <person name="Vlamakis H."/>
            <person name="Clish C."/>
            <person name="Bullock K."/>
            <person name="Deik A."/>
            <person name="Scott J."/>
            <person name="Pierce K.A."/>
            <person name="Xavier R.J."/>
            <person name="Alm E.J."/>
        </authorList>
    </citation>
    <scope>NUCLEOTIDE SEQUENCE [LARGE SCALE GENOMIC DNA]</scope>
    <source>
        <strain evidence="5 18">BIOML-A156</strain>
        <strain evidence="6 16">BIOML-A162</strain>
        <strain evidence="4 17">BIOML-A188</strain>
    </source>
</reference>
<evidence type="ECO:0000313" key="3">
    <source>
        <dbReference type="EMBL" id="CUP35663.1"/>
    </source>
</evidence>
<accession>C6IEJ0</accession>
<proteinExistence type="predicted"/>
<evidence type="ECO:0000313" key="17">
    <source>
        <dbReference type="Proteomes" id="UP000440614"/>
    </source>
</evidence>
<dbReference type="Proteomes" id="UP000488521">
    <property type="component" value="Unassembled WGS sequence"/>
</dbReference>
<evidence type="ECO:0000313" key="14">
    <source>
        <dbReference type="Proteomes" id="UP000283616"/>
    </source>
</evidence>
<reference evidence="14 15" key="2">
    <citation type="submission" date="2018-08" db="EMBL/GenBank/DDBJ databases">
        <title>A genome reference for cultivated species of the human gut microbiota.</title>
        <authorList>
            <person name="Zou Y."/>
            <person name="Xue W."/>
            <person name="Luo G."/>
        </authorList>
    </citation>
    <scope>NUCLEOTIDE SEQUENCE [LARGE SCALE GENOMIC DNA]</scope>
    <source>
        <strain evidence="10 14">AF37-12</strain>
        <strain evidence="9 15">AM30-26</strain>
    </source>
</reference>
<evidence type="ECO:0000313" key="16">
    <source>
        <dbReference type="Proteomes" id="UP000436858"/>
    </source>
</evidence>
<dbReference type="KEGG" id="btho:Btheta7330_03041"/>
<dbReference type="EMBL" id="WCRY01000022">
    <property type="protein sequence ID" value="KAB4477596.1"/>
    <property type="molecule type" value="Genomic_DNA"/>
</dbReference>
<evidence type="ECO:0000256" key="1">
    <source>
        <dbReference type="SAM" id="Phobius"/>
    </source>
</evidence>
<evidence type="ECO:0000313" key="19">
    <source>
        <dbReference type="Proteomes" id="UP000500882"/>
    </source>
</evidence>
<dbReference type="EMBL" id="CP083685">
    <property type="protein sequence ID" value="UYU92748.1"/>
    <property type="molecule type" value="Genomic_DNA"/>
</dbReference>
<dbReference type="Proteomes" id="UP000284785">
    <property type="component" value="Unassembled WGS sequence"/>
</dbReference>
<keyword evidence="1" id="KW-0812">Transmembrane</keyword>
<dbReference type="Proteomes" id="UP001156216">
    <property type="component" value="Chromosome"/>
</dbReference>
<evidence type="ECO:0000313" key="12">
    <source>
        <dbReference type="EMBL" id="UYU92748.1"/>
    </source>
</evidence>
<reference evidence="2 19" key="4">
    <citation type="submission" date="2020-02" db="EMBL/GenBank/DDBJ databases">
        <title>Whole-genome sequencing and comparative analysis of the genomes of Bacteroides thetaiotaomicron and Escherichia coli isolated from a healthy resident in Vietnam.</title>
        <authorList>
            <person name="Mohsin M."/>
            <person name="Tanaka K."/>
            <person name="Kawahara R."/>
            <person name="Kondo S."/>
            <person name="Noguchi H."/>
            <person name="Motooka D."/>
            <person name="Nakamura S."/>
            <person name="Khong D.T."/>
            <person name="Nguyen T.N."/>
            <person name="Tran H.T."/>
            <person name="Yamamoto Y."/>
        </authorList>
    </citation>
    <scope>NUCLEOTIDE SEQUENCE [LARGE SCALE GENOMIC DNA]</scope>
    <source>
        <strain evidence="2 19">F9-2</strain>
    </source>
</reference>
<evidence type="ECO:0000313" key="10">
    <source>
        <dbReference type="EMBL" id="RHL62900.1"/>
    </source>
</evidence>
<name>A0A0P0FRD8_BACT4</name>
<dbReference type="Proteomes" id="UP001162960">
    <property type="component" value="Chromosome"/>
</dbReference>
<accession>A0A0P0FRD8</accession>
<dbReference type="OMA" id="KWGQIGA"/>
<evidence type="ECO:0000313" key="5">
    <source>
        <dbReference type="EMBL" id="KAB4474139.1"/>
    </source>
</evidence>
<evidence type="ECO:0000313" key="2">
    <source>
        <dbReference type="EMBL" id="BCA49646.1"/>
    </source>
</evidence>
<keyword evidence="1" id="KW-0472">Membrane</keyword>
<dbReference type="EMBL" id="QSJP01000001">
    <property type="protein sequence ID" value="RHD91474.1"/>
    <property type="molecule type" value="Genomic_DNA"/>
</dbReference>
<protein>
    <submittedName>
        <fullName evidence="8">DUF456 domain-containing protein</fullName>
    </submittedName>
    <submittedName>
        <fullName evidence="2">Membrane protein</fullName>
    </submittedName>
    <submittedName>
        <fullName evidence="3">Protein of uncharacterized function (DUF456)</fullName>
    </submittedName>
</protein>
<reference evidence="8" key="7">
    <citation type="submission" date="2022-10" db="EMBL/GenBank/DDBJ databases">
        <title>Human gut microbiome strain richness.</title>
        <authorList>
            <person name="Chen-Liaw A."/>
        </authorList>
    </citation>
    <scope>NUCLEOTIDE SEQUENCE</scope>
    <source>
        <strain evidence="8">1001283st1_A3_1001283B150304_161114</strain>
    </source>
</reference>
<dbReference type="Proteomes" id="UP000436858">
    <property type="component" value="Unassembled WGS sequence"/>
</dbReference>
<evidence type="ECO:0000313" key="11">
    <source>
        <dbReference type="EMBL" id="UYU73347.1"/>
    </source>
</evidence>
<dbReference type="EMBL" id="WCSY01000018">
    <property type="protein sequence ID" value="KAB4309439.1"/>
    <property type="molecule type" value="Genomic_DNA"/>
</dbReference>
<dbReference type="PANTHER" id="PTHR39165:SF1">
    <property type="entry name" value="DUF456 DOMAIN-CONTAINING PROTEIN"/>
    <property type="match status" value="1"/>
</dbReference>
<dbReference type="EMBL" id="CP083681">
    <property type="protein sequence ID" value="UYU73347.1"/>
    <property type="molecule type" value="Genomic_DNA"/>
</dbReference>
<reference evidence="3 13" key="1">
    <citation type="submission" date="2015-09" db="EMBL/GenBank/DDBJ databases">
        <authorList>
            <consortium name="Pathogen Informatics"/>
        </authorList>
    </citation>
    <scope>NUCLEOTIDE SEQUENCE [LARGE SCALE GENOMIC DNA]</scope>
    <source>
        <strain evidence="3 13">2789STDY5834899</strain>
    </source>
</reference>
<evidence type="ECO:0000313" key="4">
    <source>
        <dbReference type="EMBL" id="KAB4309439.1"/>
    </source>
</evidence>
<dbReference type="EMBL" id="AP022660">
    <property type="protein sequence ID" value="BCA49646.1"/>
    <property type="molecule type" value="Genomic_DNA"/>
</dbReference>
<dbReference type="Proteomes" id="UP001200544">
    <property type="component" value="Unassembled WGS sequence"/>
</dbReference>
<keyword evidence="1" id="KW-1133">Transmembrane helix</keyword>
<dbReference type="EMBL" id="JAQNVG010000005">
    <property type="protein sequence ID" value="MDC2235045.1"/>
    <property type="molecule type" value="Genomic_DNA"/>
</dbReference>
<dbReference type="Proteomes" id="UP001217776">
    <property type="component" value="Unassembled WGS sequence"/>
</dbReference>
<dbReference type="GeneID" id="60926297"/>
<dbReference type="InterPro" id="IPR007403">
    <property type="entry name" value="DUF456"/>
</dbReference>
<evidence type="ECO:0000313" key="6">
    <source>
        <dbReference type="EMBL" id="KAB4477596.1"/>
    </source>
</evidence>
<evidence type="ECO:0000313" key="9">
    <source>
        <dbReference type="EMBL" id="RHD91474.1"/>
    </source>
</evidence>
<dbReference type="EMBL" id="WCRS01000006">
    <property type="protein sequence ID" value="KAB4474139.1"/>
    <property type="molecule type" value="Genomic_DNA"/>
</dbReference>
<dbReference type="PATRIC" id="fig|818.23.peg.3131"/>
<dbReference type="EMBL" id="QROV01000004">
    <property type="protein sequence ID" value="RHL62900.1"/>
    <property type="molecule type" value="Genomic_DNA"/>
</dbReference>
<feature type="transmembrane region" description="Helical" evidence="1">
    <location>
        <begin position="52"/>
        <end position="73"/>
    </location>
</feature>
<gene>
    <name evidence="2" type="ORF">BatF92_15880</name>
    <name evidence="10" type="ORF">DW011_04400</name>
    <name evidence="9" type="ORF">DW780_00240</name>
    <name evidence="3" type="ORF">ERS852511_01848</name>
    <name evidence="5" type="ORF">GAN59_11560</name>
    <name evidence="6" type="ORF">GAN91_19910</name>
    <name evidence="4" type="ORF">GAO51_18025</name>
    <name evidence="7" type="ORF">K0H07_00180</name>
    <name evidence="11" type="ORF">KQP59_09640</name>
    <name evidence="12" type="ORF">KQP74_08960</name>
    <name evidence="8" type="ORF">PO127_04685</name>
</gene>
<dbReference type="AlphaFoldDB" id="A0A0P0FRD8"/>
<organism evidence="8 20">
    <name type="scientific">Bacteroides thetaiotaomicron</name>
    <dbReference type="NCBI Taxonomy" id="818"/>
    <lineage>
        <taxon>Bacteria</taxon>
        <taxon>Pseudomonadati</taxon>
        <taxon>Bacteroidota</taxon>
        <taxon>Bacteroidia</taxon>
        <taxon>Bacteroidales</taxon>
        <taxon>Bacteroidaceae</taxon>
        <taxon>Bacteroides</taxon>
    </lineage>
</organism>
<dbReference type="EMBL" id="JAHYQA010000001">
    <property type="protein sequence ID" value="MCE9235578.1"/>
    <property type="molecule type" value="Genomic_DNA"/>
</dbReference>
<evidence type="ECO:0000313" key="20">
    <source>
        <dbReference type="Proteomes" id="UP001217776"/>
    </source>
</evidence>
<evidence type="ECO:0000313" key="18">
    <source>
        <dbReference type="Proteomes" id="UP000488521"/>
    </source>
</evidence>
<dbReference type="Proteomes" id="UP000283616">
    <property type="component" value="Unassembled WGS sequence"/>
</dbReference>
<reference evidence="7" key="6">
    <citation type="submission" date="2021-07" db="EMBL/GenBank/DDBJ databases">
        <title>Comparative genomics of Bacteroides fragilis group isolates reveals species-dependent resistance mechanisms and validates clinical tools for resistance prediction.</title>
        <authorList>
            <person name="Wallace M.J."/>
            <person name="Jean S."/>
            <person name="Wallace M.A."/>
            <person name="Carey-Ann B.D."/>
            <person name="Dantas G."/>
        </authorList>
    </citation>
    <scope>NUCLEOTIDE SEQUENCE</scope>
    <source>
        <strain evidence="7">BJH_160</strain>
    </source>
</reference>
<evidence type="ECO:0000313" key="13">
    <source>
        <dbReference type="Proteomes" id="UP000095576"/>
    </source>
</evidence>
<dbReference type="Proteomes" id="UP000440614">
    <property type="component" value="Unassembled WGS sequence"/>
</dbReference>
<evidence type="ECO:0000313" key="15">
    <source>
        <dbReference type="Proteomes" id="UP000284785"/>
    </source>
</evidence>
<dbReference type="Proteomes" id="UP000095576">
    <property type="component" value="Unassembled WGS sequence"/>
</dbReference>
<dbReference type="RefSeq" id="WP_008760630.1">
    <property type="nucleotide sequence ID" value="NZ_AP022660.1"/>
</dbReference>
<feature type="transmembrane region" description="Helical" evidence="1">
    <location>
        <begin position="132"/>
        <end position="158"/>
    </location>
</feature>
<sequence length="160" mass="17471">MLDIILIILGVLCLITGLMGCILPFLPGPPVAYLGLVLLHFTDKVQYTTTQLIVWLLIVLVVQVLDYFTPMLGSKYSGGSRWGNWGCIIGTLIGLLFLPWGVIFGPFLGAVIGELLGNKEFSQALRSGVGSLIGFLLGTFLKFVVCGYFCYQFIVGFIRS</sequence>
<dbReference type="PANTHER" id="PTHR39165">
    <property type="entry name" value="IG HYPOTHETICAL 17883"/>
    <property type="match status" value="1"/>
</dbReference>
<reference evidence="11" key="5">
    <citation type="submission" date="2021-06" db="EMBL/GenBank/DDBJ databases">
        <title>Interrogation of the integrated mobile genetic elements in gut-associated Bacteroides with a consensus prediction approach.</title>
        <authorList>
            <person name="Campbell D.E."/>
            <person name="Leigh J.R."/>
            <person name="Kim T."/>
            <person name="England W."/>
            <person name="Whitaker R.J."/>
            <person name="Degnan P.H."/>
        </authorList>
    </citation>
    <scope>NUCLEOTIDE SEQUENCE</scope>
    <source>
        <strain evidence="12">VPI-3443</strain>
        <strain evidence="11">VPI-BTDOT2</strain>
    </source>
</reference>
<dbReference type="Pfam" id="PF04306">
    <property type="entry name" value="DUF456"/>
    <property type="match status" value="1"/>
</dbReference>